<proteinExistence type="predicted"/>
<dbReference type="InterPro" id="IPR001611">
    <property type="entry name" value="Leu-rich_rpt"/>
</dbReference>
<evidence type="ECO:0000256" key="1">
    <source>
        <dbReference type="ARBA" id="ARBA00022729"/>
    </source>
</evidence>
<protein>
    <submittedName>
        <fullName evidence="3">Uncharacterized protein</fullName>
    </submittedName>
</protein>
<gene>
    <name evidence="3" type="ORF">MEDL_44707</name>
</gene>
<comment type="caution">
    <text evidence="3">The sequence shown here is derived from an EMBL/GenBank/DDBJ whole genome shotgun (WGS) entry which is preliminary data.</text>
</comment>
<keyword evidence="1 2" id="KW-0732">Signal</keyword>
<dbReference type="EMBL" id="CAJPWZ010002162">
    <property type="protein sequence ID" value="CAG2231993.1"/>
    <property type="molecule type" value="Genomic_DNA"/>
</dbReference>
<accession>A0A8S3TTC8</accession>
<feature type="chain" id="PRO_5035878235" evidence="2">
    <location>
        <begin position="29"/>
        <end position="238"/>
    </location>
</feature>
<dbReference type="AlphaFoldDB" id="A0A8S3TTC8"/>
<dbReference type="InterPro" id="IPR050328">
    <property type="entry name" value="Dev_Immune_Receptor"/>
</dbReference>
<dbReference type="InterPro" id="IPR032675">
    <property type="entry name" value="LRR_dom_sf"/>
</dbReference>
<dbReference type="SUPFAM" id="SSF52058">
    <property type="entry name" value="L domain-like"/>
    <property type="match status" value="1"/>
</dbReference>
<dbReference type="GO" id="GO:0031012">
    <property type="term" value="C:extracellular matrix"/>
    <property type="evidence" value="ECO:0007669"/>
    <property type="project" value="TreeGrafter"/>
</dbReference>
<dbReference type="GO" id="GO:0005615">
    <property type="term" value="C:extracellular space"/>
    <property type="evidence" value="ECO:0007669"/>
    <property type="project" value="TreeGrafter"/>
</dbReference>
<dbReference type="Pfam" id="PF13855">
    <property type="entry name" value="LRR_8"/>
    <property type="match status" value="1"/>
</dbReference>
<evidence type="ECO:0000313" key="3">
    <source>
        <dbReference type="EMBL" id="CAG2231993.1"/>
    </source>
</evidence>
<feature type="signal peptide" evidence="2">
    <location>
        <begin position="1"/>
        <end position="28"/>
    </location>
</feature>
<organism evidence="3 4">
    <name type="scientific">Mytilus edulis</name>
    <name type="common">Blue mussel</name>
    <dbReference type="NCBI Taxonomy" id="6550"/>
    <lineage>
        <taxon>Eukaryota</taxon>
        <taxon>Metazoa</taxon>
        <taxon>Spiralia</taxon>
        <taxon>Lophotrochozoa</taxon>
        <taxon>Mollusca</taxon>
        <taxon>Bivalvia</taxon>
        <taxon>Autobranchia</taxon>
        <taxon>Pteriomorphia</taxon>
        <taxon>Mytilida</taxon>
        <taxon>Mytiloidea</taxon>
        <taxon>Mytilidae</taxon>
        <taxon>Mytilinae</taxon>
        <taxon>Mytilus</taxon>
    </lineage>
</organism>
<sequence length="238" mass="27560">MKKGIMMKFVAIDCMLFLLSTWYGFLNSEICPGTIACTCNKETKEASCHRANLTYIPVLPKYIKNLNFAANFLKSINVSTFEPLEHMKLTSLFLVSCHINHLKPDSFSRLRYLLELDLSENLLSSRTVAEAVERIGSLHFQSIHLNYLFWRDEPTEVYLSLSRFKIKRFEMYVINFNNLNMTFLGEQFPFLEILFIGGGPISTIQKGFFPNLKRLNLNTNQISISRNFFGNETTCFFP</sequence>
<evidence type="ECO:0000256" key="2">
    <source>
        <dbReference type="SAM" id="SignalP"/>
    </source>
</evidence>
<dbReference type="OrthoDB" id="6069546at2759"/>
<keyword evidence="4" id="KW-1185">Reference proteome</keyword>
<dbReference type="Proteomes" id="UP000683360">
    <property type="component" value="Unassembled WGS sequence"/>
</dbReference>
<dbReference type="Gene3D" id="3.80.10.10">
    <property type="entry name" value="Ribonuclease Inhibitor"/>
    <property type="match status" value="1"/>
</dbReference>
<name>A0A8S3TTC8_MYTED</name>
<dbReference type="PANTHER" id="PTHR24373:SF261">
    <property type="entry name" value="VASORIN"/>
    <property type="match status" value="1"/>
</dbReference>
<reference evidence="3" key="1">
    <citation type="submission" date="2021-03" db="EMBL/GenBank/DDBJ databases">
        <authorList>
            <person name="Bekaert M."/>
        </authorList>
    </citation>
    <scope>NUCLEOTIDE SEQUENCE</scope>
</reference>
<evidence type="ECO:0000313" key="4">
    <source>
        <dbReference type="Proteomes" id="UP000683360"/>
    </source>
</evidence>
<dbReference type="PANTHER" id="PTHR24373">
    <property type="entry name" value="SLIT RELATED LEUCINE-RICH REPEAT NEURONAL PROTEIN"/>
    <property type="match status" value="1"/>
</dbReference>